<accession>A0A5B7FL54</accession>
<sequence>MGHLSTVSGHAKLLCGHSKLEYDLSIFNRIKFYEGPRHLEVYDPTWKPVITLHMGTNLPKYSIPEDCTDYLNYLQDENYTLPHHGLDDDEYEEMICLDWTALAQLHLRKLYAAGSVQCYTVWWVALKHDFTLRDCLMPSTTEHVEVRNITWWGGGEMSSGGFPISRADVPPEEMVTGKLNRDPWGQLLRRTWLSDHATLLMLPSRFGGRVSVNHNQDNKVCLEMHVTACTDDDANLSYTVCTAPNLTALAGYMHQRAVEERHSVGTTVPSLVNYSMEEVPVEESEGEEQPVAMMRETFNQEVVARVEERLEHPVWVMPETSYLTQQMVVDYVQRLDRLLANTTGTRGHVLLPPTWQTRPGELEFDPERFPDPLGLSQVTRDKGFHLALTLHPFVSVDAPGFKEGMREGLWVRQKKSRLPALARYENWHPSVVTDFSNPRARRWYAAQLNGLRDEYEVDRFHLQPADAHALPVYHEYHTPFTDPDDTLVHFMASVSSVSPPISTEGAVMPPLPPTFVTMGSGEGSWKELETLVPRALTMTMLGYPFIDVGLIGGPPRGDSELYIRVLPDTYGEEVLEIAKQYQDLRKTLVLPRLLEKVPAALQNGTPLITPLVLFAPQDTEALKVDDQWMLSDDLLVAPVTHRGRQTRDVYLPKGIWKDGITGKLKNGGRWIRDYQVPLTKIPYFILRPVDDFRR</sequence>
<dbReference type="SUPFAM" id="SSF51011">
    <property type="entry name" value="Glycosyl hydrolase domain"/>
    <property type="match status" value="1"/>
</dbReference>
<keyword evidence="2" id="KW-0378">Hydrolase</keyword>
<dbReference type="Gene3D" id="2.60.40.1180">
    <property type="entry name" value="Golgi alpha-mannosidase II"/>
    <property type="match status" value="1"/>
</dbReference>
<dbReference type="InterPro" id="IPR000322">
    <property type="entry name" value="Glyco_hydro_31_TIM"/>
</dbReference>
<dbReference type="Gene3D" id="3.20.20.80">
    <property type="entry name" value="Glycosidases"/>
    <property type="match status" value="2"/>
</dbReference>
<reference evidence="5 6" key="1">
    <citation type="submission" date="2019-05" db="EMBL/GenBank/DDBJ databases">
        <title>Another draft genome of Portunus trituberculatus and its Hox gene families provides insights of decapod evolution.</title>
        <authorList>
            <person name="Jeong J.-H."/>
            <person name="Song I."/>
            <person name="Kim S."/>
            <person name="Choi T."/>
            <person name="Kim D."/>
            <person name="Ryu S."/>
            <person name="Kim W."/>
        </authorList>
    </citation>
    <scope>NUCLEOTIDE SEQUENCE [LARGE SCALE GENOMIC DNA]</scope>
    <source>
        <tissue evidence="5">Muscle</tissue>
    </source>
</reference>
<dbReference type="GO" id="GO:0005975">
    <property type="term" value="P:carbohydrate metabolic process"/>
    <property type="evidence" value="ECO:0007669"/>
    <property type="project" value="InterPro"/>
</dbReference>
<comment type="similarity">
    <text evidence="1 2">Belongs to the glycosyl hydrolase 31 family.</text>
</comment>
<evidence type="ECO:0000259" key="4">
    <source>
        <dbReference type="Pfam" id="PF21365"/>
    </source>
</evidence>
<dbReference type="Proteomes" id="UP000324222">
    <property type="component" value="Unassembled WGS sequence"/>
</dbReference>
<organism evidence="5 6">
    <name type="scientific">Portunus trituberculatus</name>
    <name type="common">Swimming crab</name>
    <name type="synonym">Neptunus trituberculatus</name>
    <dbReference type="NCBI Taxonomy" id="210409"/>
    <lineage>
        <taxon>Eukaryota</taxon>
        <taxon>Metazoa</taxon>
        <taxon>Ecdysozoa</taxon>
        <taxon>Arthropoda</taxon>
        <taxon>Crustacea</taxon>
        <taxon>Multicrustacea</taxon>
        <taxon>Malacostraca</taxon>
        <taxon>Eumalacostraca</taxon>
        <taxon>Eucarida</taxon>
        <taxon>Decapoda</taxon>
        <taxon>Pleocyemata</taxon>
        <taxon>Brachyura</taxon>
        <taxon>Eubrachyura</taxon>
        <taxon>Portunoidea</taxon>
        <taxon>Portunidae</taxon>
        <taxon>Portuninae</taxon>
        <taxon>Portunus</taxon>
    </lineage>
</organism>
<dbReference type="AlphaFoldDB" id="A0A5B7FL54"/>
<evidence type="ECO:0000256" key="1">
    <source>
        <dbReference type="ARBA" id="ARBA00007806"/>
    </source>
</evidence>
<evidence type="ECO:0000256" key="2">
    <source>
        <dbReference type="RuleBase" id="RU361185"/>
    </source>
</evidence>
<dbReference type="InterPro" id="IPR017853">
    <property type="entry name" value="GH"/>
</dbReference>
<feature type="domain" description="Glycoside hydrolase family 31 TIM barrel" evidence="3">
    <location>
        <begin position="356"/>
        <end position="463"/>
    </location>
</feature>
<keyword evidence="2" id="KW-0326">Glycosidase</keyword>
<dbReference type="EMBL" id="VSRR010006595">
    <property type="protein sequence ID" value="MPC45154.1"/>
    <property type="molecule type" value="Genomic_DNA"/>
</dbReference>
<dbReference type="PANTHER" id="PTHR43053">
    <property type="entry name" value="GLYCOSIDASE FAMILY 31"/>
    <property type="match status" value="1"/>
</dbReference>
<evidence type="ECO:0000259" key="3">
    <source>
        <dbReference type="Pfam" id="PF01055"/>
    </source>
</evidence>
<dbReference type="CDD" id="cd06592">
    <property type="entry name" value="GH31_NET37"/>
    <property type="match status" value="1"/>
</dbReference>
<comment type="caution">
    <text evidence="5">The sequence shown here is derived from an EMBL/GenBank/DDBJ whole genome shotgun (WGS) entry which is preliminary data.</text>
</comment>
<dbReference type="InterPro" id="IPR050985">
    <property type="entry name" value="Alpha-glycosidase_related"/>
</dbReference>
<protein>
    <submittedName>
        <fullName evidence="5">Putative family 31 glucosidase KIAA1161</fullName>
    </submittedName>
</protein>
<evidence type="ECO:0000313" key="5">
    <source>
        <dbReference type="EMBL" id="MPC45154.1"/>
    </source>
</evidence>
<gene>
    <name evidence="5" type="ORF">E2C01_038841</name>
</gene>
<dbReference type="OrthoDB" id="10070917at2759"/>
<proteinExistence type="inferred from homology"/>
<feature type="domain" description="Glycosyl hydrolase family 31 C-terminal" evidence="4">
    <location>
        <begin position="604"/>
        <end position="685"/>
    </location>
</feature>
<evidence type="ECO:0000313" key="6">
    <source>
        <dbReference type="Proteomes" id="UP000324222"/>
    </source>
</evidence>
<dbReference type="SUPFAM" id="SSF51445">
    <property type="entry name" value="(Trans)glycosidases"/>
    <property type="match status" value="1"/>
</dbReference>
<dbReference type="InterPro" id="IPR048395">
    <property type="entry name" value="Glyco_hydro_31_C"/>
</dbReference>
<name>A0A5B7FL54_PORTR</name>
<keyword evidence="6" id="KW-1185">Reference proteome</keyword>
<dbReference type="GO" id="GO:0004553">
    <property type="term" value="F:hydrolase activity, hydrolyzing O-glycosyl compounds"/>
    <property type="evidence" value="ECO:0007669"/>
    <property type="project" value="InterPro"/>
</dbReference>
<dbReference type="Pfam" id="PF01055">
    <property type="entry name" value="Glyco_hydro_31_2nd"/>
    <property type="match status" value="1"/>
</dbReference>
<dbReference type="Pfam" id="PF21365">
    <property type="entry name" value="Glyco_hydro_31_3rd"/>
    <property type="match status" value="1"/>
</dbReference>
<dbReference type="InterPro" id="IPR013780">
    <property type="entry name" value="Glyco_hydro_b"/>
</dbReference>
<dbReference type="PANTHER" id="PTHR43053:SF6">
    <property type="entry name" value="SITS-BINDING PROTEIN"/>
    <property type="match status" value="1"/>
</dbReference>